<dbReference type="EMBL" id="CP144695">
    <property type="protein sequence ID" value="WVZ08882.1"/>
    <property type="molecule type" value="Genomic_DNA"/>
</dbReference>
<reference evidence="1 2" key="1">
    <citation type="journal article" date="2023" name="Life. Sci Alliance">
        <title>Evolutionary insights into 3D genome organization and epigenetic landscape of Vigna mungo.</title>
        <authorList>
            <person name="Junaid A."/>
            <person name="Singh B."/>
            <person name="Bhatia S."/>
        </authorList>
    </citation>
    <scope>NUCLEOTIDE SEQUENCE [LARGE SCALE GENOMIC DNA]</scope>
    <source>
        <strain evidence="1">Urdbean</strain>
    </source>
</reference>
<accession>A0AAQ3RWI9</accession>
<evidence type="ECO:0000313" key="2">
    <source>
        <dbReference type="Proteomes" id="UP001374535"/>
    </source>
</evidence>
<sequence length="132" mass="14892">MRCHRKTSTVITRLSCSKCKLTIQHIISNVITISIRRTHPNSDLVMIRNGADAVGVNDVVIAGGEGVGLNVLGNALLVSGFQLEHHRLHNATHQCRGQKKNHKKRKIGHYGNEMFSIWDLRVMKIAFVFLWK</sequence>
<dbReference type="AlphaFoldDB" id="A0AAQ3RWI9"/>
<organism evidence="1 2">
    <name type="scientific">Vigna mungo</name>
    <name type="common">Black gram</name>
    <name type="synonym">Phaseolus mungo</name>
    <dbReference type="NCBI Taxonomy" id="3915"/>
    <lineage>
        <taxon>Eukaryota</taxon>
        <taxon>Viridiplantae</taxon>
        <taxon>Streptophyta</taxon>
        <taxon>Embryophyta</taxon>
        <taxon>Tracheophyta</taxon>
        <taxon>Spermatophyta</taxon>
        <taxon>Magnoliopsida</taxon>
        <taxon>eudicotyledons</taxon>
        <taxon>Gunneridae</taxon>
        <taxon>Pentapetalae</taxon>
        <taxon>rosids</taxon>
        <taxon>fabids</taxon>
        <taxon>Fabales</taxon>
        <taxon>Fabaceae</taxon>
        <taxon>Papilionoideae</taxon>
        <taxon>50 kb inversion clade</taxon>
        <taxon>NPAAA clade</taxon>
        <taxon>indigoferoid/millettioid clade</taxon>
        <taxon>Phaseoleae</taxon>
        <taxon>Vigna</taxon>
    </lineage>
</organism>
<gene>
    <name evidence="1" type="ORF">V8G54_022228</name>
</gene>
<keyword evidence="2" id="KW-1185">Reference proteome</keyword>
<dbReference type="Proteomes" id="UP001374535">
    <property type="component" value="Chromosome 6"/>
</dbReference>
<evidence type="ECO:0000313" key="1">
    <source>
        <dbReference type="EMBL" id="WVZ08882.1"/>
    </source>
</evidence>
<protein>
    <submittedName>
        <fullName evidence="1">Uncharacterized protein</fullName>
    </submittedName>
</protein>
<name>A0AAQ3RWI9_VIGMU</name>
<proteinExistence type="predicted"/>